<protein>
    <submittedName>
        <fullName evidence="2">Uncharacterized protein</fullName>
    </submittedName>
</protein>
<dbReference type="AlphaFoldDB" id="A0A4P8XF80"/>
<sequence length="52" mass="5779">MLILTAMLTNSLVTNLCMLFGVEAETASNIGFGAMIIAAFIVYSRMTRHRRK</sequence>
<name>A0A4P8XF80_9BACL</name>
<keyword evidence="1" id="KW-0812">Transmembrane</keyword>
<dbReference type="EMBL" id="CP040396">
    <property type="protein sequence ID" value="QCT01057.1"/>
    <property type="molecule type" value="Genomic_DNA"/>
</dbReference>
<dbReference type="KEGG" id="palo:E6C60_0333"/>
<reference evidence="2 3" key="1">
    <citation type="submission" date="2019-05" db="EMBL/GenBank/DDBJ databases">
        <authorList>
            <person name="Chen C."/>
        </authorList>
    </citation>
    <scope>NUCLEOTIDE SEQUENCE [LARGE SCALE GENOMIC DNA]</scope>
    <source>
        <strain evidence="2 3">HB172198</strain>
    </source>
</reference>
<keyword evidence="1" id="KW-1133">Transmembrane helix</keyword>
<dbReference type="Proteomes" id="UP000300879">
    <property type="component" value="Chromosome"/>
</dbReference>
<keyword evidence="3" id="KW-1185">Reference proteome</keyword>
<feature type="transmembrane region" description="Helical" evidence="1">
    <location>
        <begin position="26"/>
        <end position="43"/>
    </location>
</feature>
<proteinExistence type="predicted"/>
<accession>A0A4P8XF80</accession>
<keyword evidence="1" id="KW-0472">Membrane</keyword>
<organism evidence="2 3">
    <name type="scientific">Paenibacillus algicola</name>
    <dbReference type="NCBI Taxonomy" id="2565926"/>
    <lineage>
        <taxon>Bacteria</taxon>
        <taxon>Bacillati</taxon>
        <taxon>Bacillota</taxon>
        <taxon>Bacilli</taxon>
        <taxon>Bacillales</taxon>
        <taxon>Paenibacillaceae</taxon>
        <taxon>Paenibacillus</taxon>
    </lineage>
</organism>
<evidence type="ECO:0000256" key="1">
    <source>
        <dbReference type="SAM" id="Phobius"/>
    </source>
</evidence>
<evidence type="ECO:0000313" key="3">
    <source>
        <dbReference type="Proteomes" id="UP000300879"/>
    </source>
</evidence>
<evidence type="ECO:0000313" key="2">
    <source>
        <dbReference type="EMBL" id="QCT01057.1"/>
    </source>
</evidence>
<gene>
    <name evidence="2" type="ORF">E6C60_0333</name>
</gene>